<dbReference type="EMBL" id="CM016762">
    <property type="protein sequence ID" value="TMS39819.1"/>
    <property type="molecule type" value="Genomic_DNA"/>
</dbReference>
<dbReference type="AlphaFoldDB" id="A0A4U8V3J2"/>
<sequence length="147" mass="16448">MPSSRCAHTLSQNKKVERISNLVAFMKSATPTQLDTKLVDTWANPQTSITDARFLLVLGADPARLYENGYGEQILSERVESGSICEQCAPKFQSFLDNADKIYESQFGQRTVSFSSSRPKKKAPENLVLKVTALFSLSLFCFIYLLL</sequence>
<reference evidence="2 3" key="1">
    <citation type="journal article" date="2015" name="Genome Biol.">
        <title>Comparative genomics of Steinernema reveals deeply conserved gene regulatory networks.</title>
        <authorList>
            <person name="Dillman A.R."/>
            <person name="Macchietto M."/>
            <person name="Porter C.F."/>
            <person name="Rogers A."/>
            <person name="Williams B."/>
            <person name="Antoshechkin I."/>
            <person name="Lee M.M."/>
            <person name="Goodwin Z."/>
            <person name="Lu X."/>
            <person name="Lewis E.E."/>
            <person name="Goodrich-Blair H."/>
            <person name="Stock S.P."/>
            <person name="Adams B.J."/>
            <person name="Sternberg P.W."/>
            <person name="Mortazavi A."/>
        </authorList>
    </citation>
    <scope>NUCLEOTIDE SEQUENCE [LARGE SCALE GENOMIC DNA]</scope>
    <source>
        <strain evidence="2 3">ALL</strain>
    </source>
</reference>
<evidence type="ECO:0000313" key="2">
    <source>
        <dbReference type="EMBL" id="TMS39819.1"/>
    </source>
</evidence>
<evidence type="ECO:0000313" key="3">
    <source>
        <dbReference type="Proteomes" id="UP000298663"/>
    </source>
</evidence>
<evidence type="ECO:0000256" key="1">
    <source>
        <dbReference type="SAM" id="Phobius"/>
    </source>
</evidence>
<proteinExistence type="predicted"/>
<keyword evidence="1" id="KW-1133">Transmembrane helix</keyword>
<gene>
    <name evidence="2" type="ORF">L596_006290</name>
</gene>
<reference evidence="2 3" key="2">
    <citation type="journal article" date="2019" name="G3 (Bethesda)">
        <title>Hybrid Assembly of the Genome of the Entomopathogenic Nematode Steinernema carpocapsae Identifies the X-Chromosome.</title>
        <authorList>
            <person name="Serra L."/>
            <person name="Macchietto M."/>
            <person name="Macias-Munoz A."/>
            <person name="McGill C.J."/>
            <person name="Rodriguez I.M."/>
            <person name="Rodriguez B."/>
            <person name="Murad R."/>
            <person name="Mortazavi A."/>
        </authorList>
    </citation>
    <scope>NUCLEOTIDE SEQUENCE [LARGE SCALE GENOMIC DNA]</scope>
    <source>
        <strain evidence="2 3">ALL</strain>
    </source>
</reference>
<accession>A0A4U8V3J2</accession>
<keyword evidence="1" id="KW-0472">Membrane</keyword>
<organism evidence="2 3">
    <name type="scientific">Steinernema carpocapsae</name>
    <name type="common">Entomopathogenic nematode</name>
    <dbReference type="NCBI Taxonomy" id="34508"/>
    <lineage>
        <taxon>Eukaryota</taxon>
        <taxon>Metazoa</taxon>
        <taxon>Ecdysozoa</taxon>
        <taxon>Nematoda</taxon>
        <taxon>Chromadorea</taxon>
        <taxon>Rhabditida</taxon>
        <taxon>Tylenchina</taxon>
        <taxon>Panagrolaimomorpha</taxon>
        <taxon>Strongyloidoidea</taxon>
        <taxon>Steinernematidae</taxon>
        <taxon>Steinernema</taxon>
    </lineage>
</organism>
<dbReference type="OrthoDB" id="10021675at2759"/>
<name>A0A4U8V3J2_STECR</name>
<feature type="transmembrane region" description="Helical" evidence="1">
    <location>
        <begin position="127"/>
        <end position="146"/>
    </location>
</feature>
<keyword evidence="1" id="KW-0812">Transmembrane</keyword>
<keyword evidence="3" id="KW-1185">Reference proteome</keyword>
<protein>
    <submittedName>
        <fullName evidence="2">Uncharacterized protein</fullName>
    </submittedName>
</protein>
<dbReference type="Proteomes" id="UP000298663">
    <property type="component" value="Chromosome X"/>
</dbReference>